<evidence type="ECO:0000313" key="1">
    <source>
        <dbReference type="EMBL" id="KAJ1355712.1"/>
    </source>
</evidence>
<name>A0AAD5MBT2_PARTN</name>
<accession>A0AAD5MBT2</accession>
<gene>
    <name evidence="1" type="ORF">KIN20_013219</name>
</gene>
<dbReference type="EMBL" id="JAHQIW010002559">
    <property type="protein sequence ID" value="KAJ1355712.1"/>
    <property type="molecule type" value="Genomic_DNA"/>
</dbReference>
<evidence type="ECO:0000313" key="2">
    <source>
        <dbReference type="Proteomes" id="UP001196413"/>
    </source>
</evidence>
<organism evidence="1 2">
    <name type="scientific">Parelaphostrongylus tenuis</name>
    <name type="common">Meningeal worm</name>
    <dbReference type="NCBI Taxonomy" id="148309"/>
    <lineage>
        <taxon>Eukaryota</taxon>
        <taxon>Metazoa</taxon>
        <taxon>Ecdysozoa</taxon>
        <taxon>Nematoda</taxon>
        <taxon>Chromadorea</taxon>
        <taxon>Rhabditida</taxon>
        <taxon>Rhabditina</taxon>
        <taxon>Rhabditomorpha</taxon>
        <taxon>Strongyloidea</taxon>
        <taxon>Metastrongylidae</taxon>
        <taxon>Parelaphostrongylus</taxon>
    </lineage>
</organism>
<protein>
    <submittedName>
        <fullName evidence="1">Uncharacterized protein</fullName>
    </submittedName>
</protein>
<comment type="caution">
    <text evidence="1">The sequence shown here is derived from an EMBL/GenBank/DDBJ whole genome shotgun (WGS) entry which is preliminary data.</text>
</comment>
<reference evidence="1" key="1">
    <citation type="submission" date="2021-06" db="EMBL/GenBank/DDBJ databases">
        <title>Parelaphostrongylus tenuis whole genome reference sequence.</title>
        <authorList>
            <person name="Garwood T.J."/>
            <person name="Larsen P.A."/>
            <person name="Fountain-Jones N.M."/>
            <person name="Garbe J.R."/>
            <person name="Macchietto M.G."/>
            <person name="Kania S.A."/>
            <person name="Gerhold R.W."/>
            <person name="Richards J.E."/>
            <person name="Wolf T.M."/>
        </authorList>
    </citation>
    <scope>NUCLEOTIDE SEQUENCE</scope>
    <source>
        <strain evidence="1">MNPRO001-30</strain>
        <tissue evidence="1">Meninges</tissue>
    </source>
</reference>
<sequence>MFGGDLKTNVLPIITNTEVLPEPLAIRSLAQANIEFLGYYKCNNLGFTPYVDGITKLHYNLFFTHGIASFEAYFRDLQELIHPLLAVMRNGEHSFLQSACY</sequence>
<dbReference type="AlphaFoldDB" id="A0AAD5MBT2"/>
<keyword evidence="2" id="KW-1185">Reference proteome</keyword>
<proteinExistence type="predicted"/>
<dbReference type="Proteomes" id="UP001196413">
    <property type="component" value="Unassembled WGS sequence"/>
</dbReference>